<sequence length="69" mass="8190">MIGVDKEFMQHRGVQFSIREALPGEWRYSFEVDSKTISGKTRTRLQLLAVRRVKDRINRELNRSTEHES</sequence>
<evidence type="ECO:0000313" key="1">
    <source>
        <dbReference type="EMBL" id="WFU62689.1"/>
    </source>
</evidence>
<gene>
    <name evidence="1" type="ORF">QA636_35455</name>
</gene>
<dbReference type="Proteomes" id="UP001221546">
    <property type="component" value="Chromosome"/>
</dbReference>
<proteinExistence type="predicted"/>
<accession>A0ABY8JDA0</accession>
<dbReference type="EMBL" id="CP121646">
    <property type="protein sequence ID" value="WFU62689.1"/>
    <property type="molecule type" value="Genomic_DNA"/>
</dbReference>
<evidence type="ECO:0000313" key="2">
    <source>
        <dbReference type="Proteomes" id="UP001221546"/>
    </source>
</evidence>
<reference evidence="1 2" key="1">
    <citation type="submission" date="2023-04" db="EMBL/GenBank/DDBJ databases">
        <title>Australian commercial rhizobial inoculants.</title>
        <authorList>
            <person name="Kohlmeier M.G."/>
            <person name="O'Hara G.W."/>
            <person name="Colombi E."/>
            <person name="Ramsay J.P."/>
            <person name="Terpolilli J."/>
        </authorList>
    </citation>
    <scope>NUCLEOTIDE SEQUENCE [LARGE SCALE GENOMIC DNA]</scope>
    <source>
        <strain evidence="1 2">CB627</strain>
    </source>
</reference>
<name>A0ABY8JDA0_9BRAD</name>
<protein>
    <submittedName>
        <fullName evidence="1">Uncharacterized protein</fullName>
    </submittedName>
</protein>
<organism evidence="1 2">
    <name type="scientific">Bradyrhizobium brasilense</name>
    <dbReference type="NCBI Taxonomy" id="1419277"/>
    <lineage>
        <taxon>Bacteria</taxon>
        <taxon>Pseudomonadati</taxon>
        <taxon>Pseudomonadota</taxon>
        <taxon>Alphaproteobacteria</taxon>
        <taxon>Hyphomicrobiales</taxon>
        <taxon>Nitrobacteraceae</taxon>
        <taxon>Bradyrhizobium</taxon>
    </lineage>
</organism>
<keyword evidence="2" id="KW-1185">Reference proteome</keyword>
<dbReference type="RefSeq" id="WP_310885347.1">
    <property type="nucleotide sequence ID" value="NZ_CP121646.1"/>
</dbReference>